<name>A0A9P6D6M2_9AGAR</name>
<keyword evidence="2" id="KW-1185">Reference proteome</keyword>
<proteinExistence type="predicted"/>
<sequence>MRVTANNKPFGERKGGSSRRIYVGFAVLNENDVIQSELCNILPLEDVTERKVPNLCNSKKMKVRTELFEFFQDKTHASVERGIFAPIVCGVRVDGQLPERWKEAYDMRQVVVIVRRIRKIDLSVWVAARRGIYDEVIYLVLEEWIRSQYVAGLAIQKAYFSIWKDIDVNCYA</sequence>
<evidence type="ECO:0000313" key="2">
    <source>
        <dbReference type="Proteomes" id="UP000807469"/>
    </source>
</evidence>
<dbReference type="EMBL" id="MU155138">
    <property type="protein sequence ID" value="KAF9485050.1"/>
    <property type="molecule type" value="Genomic_DNA"/>
</dbReference>
<dbReference type="Proteomes" id="UP000807469">
    <property type="component" value="Unassembled WGS sequence"/>
</dbReference>
<organism evidence="1 2">
    <name type="scientific">Pholiota conissans</name>
    <dbReference type="NCBI Taxonomy" id="109636"/>
    <lineage>
        <taxon>Eukaryota</taxon>
        <taxon>Fungi</taxon>
        <taxon>Dikarya</taxon>
        <taxon>Basidiomycota</taxon>
        <taxon>Agaricomycotina</taxon>
        <taxon>Agaricomycetes</taxon>
        <taxon>Agaricomycetidae</taxon>
        <taxon>Agaricales</taxon>
        <taxon>Agaricineae</taxon>
        <taxon>Strophariaceae</taxon>
        <taxon>Pholiota</taxon>
    </lineage>
</organism>
<dbReference type="AlphaFoldDB" id="A0A9P6D6M2"/>
<accession>A0A9P6D6M2</accession>
<gene>
    <name evidence="1" type="ORF">BDN70DRAFT_917230</name>
</gene>
<reference evidence="1" key="1">
    <citation type="submission" date="2020-11" db="EMBL/GenBank/DDBJ databases">
        <authorList>
            <consortium name="DOE Joint Genome Institute"/>
            <person name="Ahrendt S."/>
            <person name="Riley R."/>
            <person name="Andreopoulos W."/>
            <person name="Labutti K."/>
            <person name="Pangilinan J."/>
            <person name="Ruiz-Duenas F.J."/>
            <person name="Barrasa J.M."/>
            <person name="Sanchez-Garcia M."/>
            <person name="Camarero S."/>
            <person name="Miyauchi S."/>
            <person name="Serrano A."/>
            <person name="Linde D."/>
            <person name="Babiker R."/>
            <person name="Drula E."/>
            <person name="Ayuso-Fernandez I."/>
            <person name="Pacheco R."/>
            <person name="Padilla G."/>
            <person name="Ferreira P."/>
            <person name="Barriuso J."/>
            <person name="Kellner H."/>
            <person name="Castanera R."/>
            <person name="Alfaro M."/>
            <person name="Ramirez L."/>
            <person name="Pisabarro A.G."/>
            <person name="Kuo A."/>
            <person name="Tritt A."/>
            <person name="Lipzen A."/>
            <person name="He G."/>
            <person name="Yan M."/>
            <person name="Ng V."/>
            <person name="Cullen D."/>
            <person name="Martin F."/>
            <person name="Rosso M.-N."/>
            <person name="Henrissat B."/>
            <person name="Hibbett D."/>
            <person name="Martinez A.T."/>
            <person name="Grigoriev I.V."/>
        </authorList>
    </citation>
    <scope>NUCLEOTIDE SEQUENCE</scope>
    <source>
        <strain evidence="1">CIRM-BRFM 674</strain>
    </source>
</reference>
<comment type="caution">
    <text evidence="1">The sequence shown here is derived from an EMBL/GenBank/DDBJ whole genome shotgun (WGS) entry which is preliminary data.</text>
</comment>
<evidence type="ECO:0000313" key="1">
    <source>
        <dbReference type="EMBL" id="KAF9485050.1"/>
    </source>
</evidence>
<protein>
    <submittedName>
        <fullName evidence="1">Uncharacterized protein</fullName>
    </submittedName>
</protein>